<evidence type="ECO:0000259" key="3">
    <source>
        <dbReference type="Pfam" id="PF22339"/>
    </source>
</evidence>
<feature type="domain" description="YgxA-like helix-turn-helix" evidence="2">
    <location>
        <begin position="236"/>
        <end position="297"/>
    </location>
</feature>
<evidence type="ECO:0000259" key="2">
    <source>
        <dbReference type="Pfam" id="PF18576"/>
    </source>
</evidence>
<feature type="domain" description="YgxA-like substrate binding" evidence="3">
    <location>
        <begin position="131"/>
        <end position="227"/>
    </location>
</feature>
<evidence type="ECO:0000259" key="1">
    <source>
        <dbReference type="Pfam" id="PF14540"/>
    </source>
</evidence>
<dbReference type="InterPro" id="IPR043519">
    <property type="entry name" value="NT_sf"/>
</dbReference>
<reference evidence="5" key="1">
    <citation type="journal article" date="2019" name="Int. J. Syst. Evol. Microbiol.">
        <title>The Global Catalogue of Microorganisms (GCM) 10K type strain sequencing project: providing services to taxonomists for standard genome sequencing and annotation.</title>
        <authorList>
            <consortium name="The Broad Institute Genomics Platform"/>
            <consortium name="The Broad Institute Genome Sequencing Center for Infectious Disease"/>
            <person name="Wu L."/>
            <person name="Ma J."/>
        </authorList>
    </citation>
    <scope>NUCLEOTIDE SEQUENCE [LARGE SCALE GENOMIC DNA]</scope>
    <source>
        <strain evidence="5">CGMCC 4.1641</strain>
    </source>
</reference>
<keyword evidence="5" id="KW-1185">Reference proteome</keyword>
<dbReference type="RefSeq" id="WP_378126842.1">
    <property type="nucleotide sequence ID" value="NZ_JBHSED010000020.1"/>
</dbReference>
<dbReference type="InterPro" id="IPR054515">
    <property type="entry name" value="YgxA-like_substrate-bd"/>
</dbReference>
<proteinExistence type="predicted"/>
<name>A0ABV8SA03_9BACL</name>
<comment type="caution">
    <text evidence="4">The sequence shown here is derived from an EMBL/GenBank/DDBJ whole genome shotgun (WGS) entry which is preliminary data.</text>
</comment>
<dbReference type="Gene3D" id="1.20.120.330">
    <property type="entry name" value="Nucleotidyltransferases domain 2"/>
    <property type="match status" value="1"/>
</dbReference>
<feature type="domain" description="Nucleotidyltransferase-like" evidence="1">
    <location>
        <begin position="23"/>
        <end position="123"/>
    </location>
</feature>
<dbReference type="InterPro" id="IPR029348">
    <property type="entry name" value="NTF-like"/>
</dbReference>
<dbReference type="Pfam" id="PF22339">
    <property type="entry name" value="YgxA-like_sub_bind"/>
    <property type="match status" value="1"/>
</dbReference>
<sequence length="306" mass="35017">MQSKGVDMMAQVETNILGLDQISREPGVVGLLLVNNPFSHQPRLDGLDRLALVVKEGEVPEKEIEHWLWKDSRVQVRRVSKEQLERWIVGSSNRGSAYWMIQGEILMDRDGFLNNLRERLLNWSPLIREQKLLSEFSRFVRAYLQAKQDIQDGQVLDAYSNVLSCLHYWAHIALVEEGMHPELTVWEQMRRVNPGIYKLFEELTTSSESLEKRVQLVLLACEFSILHKMESSCSLLIRLIESREEAWTPAELSQHPDLAGLSIEMSVLLYKLVSRGCIREIAKPSASSGKGVMELKYASASQARNK</sequence>
<accession>A0ABV8SA03</accession>
<dbReference type="Pfam" id="PF14540">
    <property type="entry name" value="NTF-like"/>
    <property type="match status" value="1"/>
</dbReference>
<dbReference type="Proteomes" id="UP001595755">
    <property type="component" value="Unassembled WGS sequence"/>
</dbReference>
<dbReference type="Gene3D" id="3.30.460.10">
    <property type="entry name" value="Beta Polymerase, domain 2"/>
    <property type="match status" value="1"/>
</dbReference>
<protein>
    <submittedName>
        <fullName evidence="4">Nucleotidyltransferase-like protein</fullName>
    </submittedName>
</protein>
<dbReference type="Pfam" id="PF18576">
    <property type="entry name" value="HTH_52"/>
    <property type="match status" value="1"/>
</dbReference>
<evidence type="ECO:0000313" key="5">
    <source>
        <dbReference type="Proteomes" id="UP001595755"/>
    </source>
</evidence>
<gene>
    <name evidence="4" type="ORF">ACFO1S_12285</name>
</gene>
<dbReference type="EMBL" id="JBHSED010000020">
    <property type="protein sequence ID" value="MFC4304207.1"/>
    <property type="molecule type" value="Genomic_DNA"/>
</dbReference>
<organism evidence="4 5">
    <name type="scientific">Cohnella boryungensis</name>
    <dbReference type="NCBI Taxonomy" id="768479"/>
    <lineage>
        <taxon>Bacteria</taxon>
        <taxon>Bacillati</taxon>
        <taxon>Bacillota</taxon>
        <taxon>Bacilli</taxon>
        <taxon>Bacillales</taxon>
        <taxon>Paenibacillaceae</taxon>
        <taxon>Cohnella</taxon>
    </lineage>
</organism>
<evidence type="ECO:0000313" key="4">
    <source>
        <dbReference type="EMBL" id="MFC4304207.1"/>
    </source>
</evidence>
<dbReference type="InterPro" id="IPR041143">
    <property type="entry name" value="YgxA_HTH"/>
</dbReference>